<protein>
    <submittedName>
        <fullName evidence="2">Uncharacterized protein</fullName>
    </submittedName>
</protein>
<evidence type="ECO:0000256" key="1">
    <source>
        <dbReference type="SAM" id="MobiDB-lite"/>
    </source>
</evidence>
<evidence type="ECO:0000313" key="3">
    <source>
        <dbReference type="Proteomes" id="UP000219922"/>
    </source>
</evidence>
<feature type="region of interest" description="Disordered" evidence="1">
    <location>
        <begin position="110"/>
        <end position="129"/>
    </location>
</feature>
<organism evidence="2 3">
    <name type="scientific">Bacillus cereus</name>
    <dbReference type="NCBI Taxonomy" id="1396"/>
    <lineage>
        <taxon>Bacteria</taxon>
        <taxon>Bacillati</taxon>
        <taxon>Bacillota</taxon>
        <taxon>Bacilli</taxon>
        <taxon>Bacillales</taxon>
        <taxon>Bacillaceae</taxon>
        <taxon>Bacillus</taxon>
        <taxon>Bacillus cereus group</taxon>
    </lineage>
</organism>
<evidence type="ECO:0000313" key="2">
    <source>
        <dbReference type="EMBL" id="PDZ94518.1"/>
    </source>
</evidence>
<gene>
    <name evidence="2" type="ORF">CON36_33440</name>
</gene>
<sequence>EEENSEAEATIPEVEEENSEVEAINPEAEITNSSQIDSENIESPVLHTAENSKENVLSEEEQKCHTLIELIFSKTLATKGDLLRYLRKEKITYQKSKSFKDAFQAIKDSKFDKSEPKTHSKEKINKPFMETHDREKMSSLFMNIFKFSVK</sequence>
<dbReference type="RefSeq" id="WP_170953099.1">
    <property type="nucleotide sequence ID" value="NZ_NVMX01000175.1"/>
</dbReference>
<proteinExistence type="predicted"/>
<feature type="region of interest" description="Disordered" evidence="1">
    <location>
        <begin position="1"/>
        <end position="43"/>
    </location>
</feature>
<comment type="caution">
    <text evidence="2">The sequence shown here is derived from an EMBL/GenBank/DDBJ whole genome shotgun (WGS) entry which is preliminary data.</text>
</comment>
<reference evidence="2 3" key="1">
    <citation type="submission" date="2017-09" db="EMBL/GenBank/DDBJ databases">
        <title>Large-scale bioinformatics analysis of Bacillus genomes uncovers conserved roles of natural products in bacterial physiology.</title>
        <authorList>
            <consortium name="Agbiome Team Llc"/>
            <person name="Bleich R.M."/>
            <person name="Grubbs K.J."/>
            <person name="Santa Maria K.C."/>
            <person name="Allen S.E."/>
            <person name="Farag S."/>
            <person name="Shank E.A."/>
            <person name="Bowers A."/>
        </authorList>
    </citation>
    <scope>NUCLEOTIDE SEQUENCE [LARGE SCALE GENOMIC DNA]</scope>
    <source>
        <strain evidence="2 3">AFS092789</strain>
    </source>
</reference>
<dbReference type="Proteomes" id="UP000219922">
    <property type="component" value="Unassembled WGS sequence"/>
</dbReference>
<name>A0A9X6XVC4_BACCE</name>
<accession>A0A9X6XVC4</accession>
<dbReference type="AlphaFoldDB" id="A0A9X6XVC4"/>
<feature type="non-terminal residue" evidence="2">
    <location>
        <position position="1"/>
    </location>
</feature>
<dbReference type="EMBL" id="NVMX01000175">
    <property type="protein sequence ID" value="PDZ94518.1"/>
    <property type="molecule type" value="Genomic_DNA"/>
</dbReference>